<dbReference type="InterPro" id="IPR052264">
    <property type="entry name" value="UPF0175_domain"/>
</dbReference>
<name>A0ABT9M2C0_9THEO</name>
<dbReference type="PANTHER" id="PTHR37525">
    <property type="entry name" value="UPF0175 PROTEIN SSL1255"/>
    <property type="match status" value="1"/>
</dbReference>
<reference evidence="2 3" key="1">
    <citation type="submission" date="2023-07" db="EMBL/GenBank/DDBJ databases">
        <title>Genomic Encyclopedia of Type Strains, Phase IV (KMG-IV): sequencing the most valuable type-strain genomes for metagenomic binning, comparative biology and taxonomic classification.</title>
        <authorList>
            <person name="Goeker M."/>
        </authorList>
    </citation>
    <scope>NUCLEOTIDE SEQUENCE [LARGE SCALE GENOMIC DNA]</scope>
    <source>
        <strain evidence="2 3">DSM 25963</strain>
    </source>
</reference>
<dbReference type="PANTHER" id="PTHR37525:SF1">
    <property type="entry name" value="UPF0175 PROTEIN SSL1255"/>
    <property type="match status" value="1"/>
</dbReference>
<comment type="similarity">
    <text evidence="1">Belongs to the UPF0175 family.</text>
</comment>
<dbReference type="RefSeq" id="WP_028992282.1">
    <property type="nucleotide sequence ID" value="NZ_JAURUP010000005.1"/>
</dbReference>
<accession>A0ABT9M2C0</accession>
<organism evidence="2 3">
    <name type="scientific">Thermoanaerobacter pentosaceus</name>
    <dbReference type="NCBI Taxonomy" id="694059"/>
    <lineage>
        <taxon>Bacteria</taxon>
        <taxon>Bacillati</taxon>
        <taxon>Bacillota</taxon>
        <taxon>Clostridia</taxon>
        <taxon>Thermoanaerobacterales</taxon>
        <taxon>Thermoanaerobacteraceae</taxon>
        <taxon>Thermoanaerobacter</taxon>
    </lineage>
</organism>
<evidence type="ECO:0000313" key="3">
    <source>
        <dbReference type="Proteomes" id="UP001223886"/>
    </source>
</evidence>
<evidence type="ECO:0000313" key="2">
    <source>
        <dbReference type="EMBL" id="MDP9750270.1"/>
    </source>
</evidence>
<evidence type="ECO:0000256" key="1">
    <source>
        <dbReference type="ARBA" id="ARBA00005651"/>
    </source>
</evidence>
<keyword evidence="3" id="KW-1185">Reference proteome</keyword>
<sequence>MEEQKTIELKIPIQLFTEINAFSSFVKSDKILREALAIGLYVEKVISLGRAAELAGYNLVDFMKLLNNKGIPVINYTEEDYEMDLQAIMHSLQSLQNPI</sequence>
<protein>
    <submittedName>
        <fullName evidence="2">HTH domain antitoxin</fullName>
    </submittedName>
</protein>
<dbReference type="Proteomes" id="UP001223886">
    <property type="component" value="Unassembled WGS sequence"/>
</dbReference>
<gene>
    <name evidence="2" type="ORF">J2S24_000737</name>
</gene>
<comment type="caution">
    <text evidence="2">The sequence shown here is derived from an EMBL/GenBank/DDBJ whole genome shotgun (WGS) entry which is preliminary data.</text>
</comment>
<dbReference type="Pfam" id="PF03683">
    <property type="entry name" value="UPF0175"/>
    <property type="match status" value="1"/>
</dbReference>
<dbReference type="InterPro" id="IPR005368">
    <property type="entry name" value="UPF0175"/>
</dbReference>
<proteinExistence type="inferred from homology"/>
<dbReference type="EMBL" id="JAURUP010000005">
    <property type="protein sequence ID" value="MDP9750270.1"/>
    <property type="molecule type" value="Genomic_DNA"/>
</dbReference>